<proteinExistence type="predicted"/>
<evidence type="ECO:0000313" key="1">
    <source>
        <dbReference type="Ensembl" id="ENSACIP00000020031.1"/>
    </source>
</evidence>
<dbReference type="AlphaFoldDB" id="A0A3Q0SAB3"/>
<protein>
    <submittedName>
        <fullName evidence="1">Uncharacterized protein</fullName>
    </submittedName>
</protein>
<name>A0A3Q0SAB3_AMPCI</name>
<keyword evidence="2" id="KW-1185">Reference proteome</keyword>
<organism evidence="1 2">
    <name type="scientific">Amphilophus citrinellus</name>
    <name type="common">Midas cichlid</name>
    <name type="synonym">Cichlasoma citrinellum</name>
    <dbReference type="NCBI Taxonomy" id="61819"/>
    <lineage>
        <taxon>Eukaryota</taxon>
        <taxon>Metazoa</taxon>
        <taxon>Chordata</taxon>
        <taxon>Craniata</taxon>
        <taxon>Vertebrata</taxon>
        <taxon>Euteleostomi</taxon>
        <taxon>Actinopterygii</taxon>
        <taxon>Neopterygii</taxon>
        <taxon>Teleostei</taxon>
        <taxon>Neoteleostei</taxon>
        <taxon>Acanthomorphata</taxon>
        <taxon>Ovalentaria</taxon>
        <taxon>Cichlomorphae</taxon>
        <taxon>Cichliformes</taxon>
        <taxon>Cichlidae</taxon>
        <taxon>New World cichlids</taxon>
        <taxon>Cichlasomatinae</taxon>
        <taxon>Heroini</taxon>
        <taxon>Amphilophus</taxon>
    </lineage>
</organism>
<reference evidence="1" key="1">
    <citation type="submission" date="2025-08" db="UniProtKB">
        <authorList>
            <consortium name="Ensembl"/>
        </authorList>
    </citation>
    <scope>IDENTIFICATION</scope>
</reference>
<sequence length="78" mass="9130">MCLQHKTGERVLPRFFSLVLLGTARAPSPALEPRQWKRGIIIRLWSEDCSEALRDCFECRDWQELCRETILTLSHDSI</sequence>
<dbReference type="Ensembl" id="ENSACIT00000020563.1">
    <property type="protein sequence ID" value="ENSACIP00000020031.1"/>
    <property type="gene ID" value="ENSACIG00000015577.1"/>
</dbReference>
<dbReference type="Proteomes" id="UP000261340">
    <property type="component" value="Unplaced"/>
</dbReference>
<reference evidence="1" key="2">
    <citation type="submission" date="2025-09" db="UniProtKB">
        <authorList>
            <consortium name="Ensembl"/>
        </authorList>
    </citation>
    <scope>IDENTIFICATION</scope>
</reference>
<evidence type="ECO:0000313" key="2">
    <source>
        <dbReference type="Proteomes" id="UP000261340"/>
    </source>
</evidence>
<accession>A0A3Q0SAB3</accession>